<evidence type="ECO:0000256" key="1">
    <source>
        <dbReference type="SAM" id="Coils"/>
    </source>
</evidence>
<dbReference type="OrthoDB" id="10468261at2759"/>
<keyword evidence="4" id="KW-1185">Reference proteome</keyword>
<feature type="region of interest" description="Disordered" evidence="2">
    <location>
        <begin position="305"/>
        <end position="337"/>
    </location>
</feature>
<dbReference type="AlphaFoldDB" id="A0A9N8VHF1"/>
<organism evidence="3 4">
    <name type="scientific">Ambispora gerdemannii</name>
    <dbReference type="NCBI Taxonomy" id="144530"/>
    <lineage>
        <taxon>Eukaryota</taxon>
        <taxon>Fungi</taxon>
        <taxon>Fungi incertae sedis</taxon>
        <taxon>Mucoromycota</taxon>
        <taxon>Glomeromycotina</taxon>
        <taxon>Glomeromycetes</taxon>
        <taxon>Archaeosporales</taxon>
        <taxon>Ambisporaceae</taxon>
        <taxon>Ambispora</taxon>
    </lineage>
</organism>
<dbReference type="EMBL" id="CAJVPL010000153">
    <property type="protein sequence ID" value="CAG8455887.1"/>
    <property type="molecule type" value="Genomic_DNA"/>
</dbReference>
<sequence length="337" mass="38323">MKVLFQADIDAATNEDYGSGSLSPERKRIFTTYRSQIGTLSLLTEIKELIKSLVKAEKFIAEFKNLDKMASATKLKEEYRNGSGDKKSAYAIVNQVDNQKDPQILLAESRTQLKTKYANDTVAQAIFDNEVLDSAAALQAAEKLLIKVREAEAKNDVDASLLTLLQAVNSHNQQAETALAHLQKVNQSREEIVKTLQEAKNENSELYKQGGKTKKVIRSLRQRKQVSFRLDQENFSTENKVFLQTALVKLIPETIKDDNDEKGLTELENQLKTFQTTSESEEKGQIYQKYKKTIDQLLTEIRQEKQRYQQTKLQDSNEEQKPTVDNQNPSSDSRLPD</sequence>
<protein>
    <submittedName>
        <fullName evidence="3">2008_t:CDS:1</fullName>
    </submittedName>
</protein>
<proteinExistence type="predicted"/>
<accession>A0A9N8VHF1</accession>
<gene>
    <name evidence="3" type="ORF">AGERDE_LOCUS1994</name>
</gene>
<name>A0A9N8VHF1_9GLOM</name>
<evidence type="ECO:0000313" key="3">
    <source>
        <dbReference type="EMBL" id="CAG8455887.1"/>
    </source>
</evidence>
<keyword evidence="1" id="KW-0175">Coiled coil</keyword>
<comment type="caution">
    <text evidence="3">The sequence shown here is derived from an EMBL/GenBank/DDBJ whole genome shotgun (WGS) entry which is preliminary data.</text>
</comment>
<dbReference type="Proteomes" id="UP000789831">
    <property type="component" value="Unassembled WGS sequence"/>
</dbReference>
<evidence type="ECO:0000256" key="2">
    <source>
        <dbReference type="SAM" id="MobiDB-lite"/>
    </source>
</evidence>
<feature type="coiled-coil region" evidence="1">
    <location>
        <begin position="182"/>
        <end position="209"/>
    </location>
</feature>
<feature type="compositionally biased region" description="Polar residues" evidence="2">
    <location>
        <begin position="323"/>
        <end position="337"/>
    </location>
</feature>
<evidence type="ECO:0000313" key="4">
    <source>
        <dbReference type="Proteomes" id="UP000789831"/>
    </source>
</evidence>
<reference evidence="3" key="1">
    <citation type="submission" date="2021-06" db="EMBL/GenBank/DDBJ databases">
        <authorList>
            <person name="Kallberg Y."/>
            <person name="Tangrot J."/>
            <person name="Rosling A."/>
        </authorList>
    </citation>
    <scope>NUCLEOTIDE SEQUENCE</scope>
    <source>
        <strain evidence="3">MT106</strain>
    </source>
</reference>